<reference evidence="3" key="1">
    <citation type="journal article" date="2019" name="Int. J. Syst. Evol. Microbiol.">
        <title>The Global Catalogue of Microorganisms (GCM) 10K type strain sequencing project: providing services to taxonomists for standard genome sequencing and annotation.</title>
        <authorList>
            <consortium name="The Broad Institute Genomics Platform"/>
            <consortium name="The Broad Institute Genome Sequencing Center for Infectious Disease"/>
            <person name="Wu L."/>
            <person name="Ma J."/>
        </authorList>
    </citation>
    <scope>NUCLEOTIDE SEQUENCE [LARGE SCALE GENOMIC DNA]</scope>
    <source>
        <strain evidence="3">JCM 16601</strain>
    </source>
</reference>
<name>A0ABP7QFK6_9SPHI</name>
<dbReference type="RefSeq" id="WP_259093661.1">
    <property type="nucleotide sequence ID" value="NZ_BAAAZC010000026.1"/>
</dbReference>
<dbReference type="EMBL" id="BAAAZC010000026">
    <property type="protein sequence ID" value="GAA3981729.1"/>
    <property type="molecule type" value="Genomic_DNA"/>
</dbReference>
<evidence type="ECO:0000256" key="1">
    <source>
        <dbReference type="SAM" id="MobiDB-lite"/>
    </source>
</evidence>
<evidence type="ECO:0000313" key="3">
    <source>
        <dbReference type="Proteomes" id="UP001500742"/>
    </source>
</evidence>
<proteinExistence type="predicted"/>
<protein>
    <submittedName>
        <fullName evidence="2">Uncharacterized protein</fullName>
    </submittedName>
</protein>
<accession>A0ABP7QFK6</accession>
<feature type="compositionally biased region" description="Basic and acidic residues" evidence="1">
    <location>
        <begin position="13"/>
        <end position="34"/>
    </location>
</feature>
<feature type="region of interest" description="Disordered" evidence="1">
    <location>
        <begin position="1"/>
        <end position="74"/>
    </location>
</feature>
<comment type="caution">
    <text evidence="2">The sequence shown here is derived from an EMBL/GenBank/DDBJ whole genome shotgun (WGS) entry which is preliminary data.</text>
</comment>
<organism evidence="2 3">
    <name type="scientific">Mucilaginibacter dorajii</name>
    <dbReference type="NCBI Taxonomy" id="692994"/>
    <lineage>
        <taxon>Bacteria</taxon>
        <taxon>Pseudomonadati</taxon>
        <taxon>Bacteroidota</taxon>
        <taxon>Sphingobacteriia</taxon>
        <taxon>Sphingobacteriales</taxon>
        <taxon>Sphingobacteriaceae</taxon>
        <taxon>Mucilaginibacter</taxon>
    </lineage>
</organism>
<sequence length="74" mass="7963">MPLPENPNLDDNQDGKDPGNEYEQNEGKDTGNERLDDDEADTAAIDAATRASEPAFTLNVDDGVAPAESEKNDE</sequence>
<dbReference type="Proteomes" id="UP001500742">
    <property type="component" value="Unassembled WGS sequence"/>
</dbReference>
<gene>
    <name evidence="2" type="ORF">GCM10022210_36430</name>
</gene>
<evidence type="ECO:0000313" key="2">
    <source>
        <dbReference type="EMBL" id="GAA3981729.1"/>
    </source>
</evidence>
<keyword evidence="3" id="KW-1185">Reference proteome</keyword>